<dbReference type="Proteomes" id="UP000324159">
    <property type="component" value="Unassembled WGS sequence"/>
</dbReference>
<evidence type="ECO:0000313" key="2">
    <source>
        <dbReference type="Proteomes" id="UP000324159"/>
    </source>
</evidence>
<accession>A0A5D3WL08</accession>
<organism evidence="1 2">
    <name type="scientific">Geothermobacter ehrlichii</name>
    <dbReference type="NCBI Taxonomy" id="213224"/>
    <lineage>
        <taxon>Bacteria</taxon>
        <taxon>Pseudomonadati</taxon>
        <taxon>Thermodesulfobacteriota</taxon>
        <taxon>Desulfuromonadia</taxon>
        <taxon>Desulfuromonadales</taxon>
        <taxon>Geothermobacteraceae</taxon>
        <taxon>Geothermobacter</taxon>
    </lineage>
</organism>
<protein>
    <submittedName>
        <fullName evidence="1">Uncharacterized protein</fullName>
    </submittedName>
</protein>
<name>A0A5D3WL08_9BACT</name>
<dbReference type="EMBL" id="VNIB01000005">
    <property type="protein sequence ID" value="TYO98790.1"/>
    <property type="molecule type" value="Genomic_DNA"/>
</dbReference>
<comment type="caution">
    <text evidence="1">The sequence shown here is derived from an EMBL/GenBank/DDBJ whole genome shotgun (WGS) entry which is preliminary data.</text>
</comment>
<sequence length="69" mass="7758">MTGRMAFLPFCGEGRCKVDIAAFDISRCRRPEKKECEGLCLSYDMLRGLCMETSGPCEALADEEEREDS</sequence>
<keyword evidence="2" id="KW-1185">Reference proteome</keyword>
<dbReference type="AlphaFoldDB" id="A0A5D3WL08"/>
<reference evidence="1 2" key="1">
    <citation type="submission" date="2019-07" db="EMBL/GenBank/DDBJ databases">
        <title>Genomic Encyclopedia of Type Strains, Phase IV (KMG-IV): sequencing the most valuable type-strain genomes for metagenomic binning, comparative biology and taxonomic classification.</title>
        <authorList>
            <person name="Goeker M."/>
        </authorList>
    </citation>
    <scope>NUCLEOTIDE SEQUENCE [LARGE SCALE GENOMIC DNA]</scope>
    <source>
        <strain evidence="1 2">SS015</strain>
    </source>
</reference>
<proteinExistence type="predicted"/>
<evidence type="ECO:0000313" key="1">
    <source>
        <dbReference type="EMBL" id="TYO98790.1"/>
    </source>
</evidence>
<gene>
    <name evidence="1" type="ORF">EDC39_105159</name>
</gene>